<keyword evidence="3 8" id="KW-0813">Transport</keyword>
<dbReference type="InterPro" id="IPR003804">
    <property type="entry name" value="Lactate_perm"/>
</dbReference>
<comment type="similarity">
    <text evidence="2 8">Belongs to the lactate permease family.</text>
</comment>
<evidence type="ECO:0000313" key="10">
    <source>
        <dbReference type="Proteomes" id="UP000480246"/>
    </source>
</evidence>
<feature type="transmembrane region" description="Helical" evidence="8">
    <location>
        <begin position="339"/>
        <end position="362"/>
    </location>
</feature>
<sequence length="524" mass="55774">MLVETFNPFDNLVLSALVAAIPILLFLICLTFLKMKGINAALLNLFITFLIVIFVFKLPLSTSLGSIVQGIVAGFWPIGWIIVMAVWLYKISVESGKFNVLRSSIVGVSQDQRVQFLLIGFSFNAFLEGAAGFGVPIAICSVLLVSLGFKPLQAAMLCLIANGASGAFGAIGIPVGIIDTFELQGNVTSMSVSVMTALTLPIINFTIPFLLIFLIDGLKGVKEVLPAILVTSATYTLTQVIITVFVGPELADIIPPLLAMGMLALFLRKWQPRNNFLLIGKNLEFENHSLSEVIKAWSPFYLLTIFILIWSFPAFKGLFAEDGMLGFTVLDFGIAGTSLSASVSLIGATGTAILLAGLTTIGTTAGIKFSEGYHLIKNTVVEFWKPIVMICAIIGISKLMTYGGLTVALGEAVATAGTVFPLLSPILGWIGVFMTGSVVNNNTLFAPIQVTAGNIIGTNPSLLVSANTAGGVIAKLISPQSIVIATAAVGETGREADLTKMTLKYSFGLLAFVCIWTFILSLFF</sequence>
<comment type="function">
    <text evidence="8">Uptake of L-lactate across the membrane. Can also transport D-lactate and glycolate.</text>
</comment>
<keyword evidence="4 8" id="KW-1003">Cell membrane</keyword>
<comment type="subcellular location">
    <subcellularLocation>
        <location evidence="1 8">Cell membrane</location>
        <topology evidence="1 8">Multi-pass membrane protein</topology>
    </subcellularLocation>
</comment>
<feature type="transmembrane region" description="Helical" evidence="8">
    <location>
        <begin position="12"/>
        <end position="33"/>
    </location>
</feature>
<reference evidence="9 10" key="1">
    <citation type="submission" date="2019-10" db="EMBL/GenBank/DDBJ databases">
        <title>Gracilibacillus sp. nov. isolated from rice seeds.</title>
        <authorList>
            <person name="He S."/>
        </authorList>
    </citation>
    <scope>NUCLEOTIDE SEQUENCE [LARGE SCALE GENOMIC DNA]</scope>
    <source>
        <strain evidence="9 10">TD8</strain>
    </source>
</reference>
<comment type="caution">
    <text evidence="9">The sequence shown here is derived from an EMBL/GenBank/DDBJ whole genome shotgun (WGS) entry which is preliminary data.</text>
</comment>
<dbReference type="NCBIfam" id="TIGR00795">
    <property type="entry name" value="lctP"/>
    <property type="match status" value="1"/>
</dbReference>
<protein>
    <recommendedName>
        <fullName evidence="8">L-lactate permease</fullName>
    </recommendedName>
</protein>
<evidence type="ECO:0000256" key="1">
    <source>
        <dbReference type="ARBA" id="ARBA00004651"/>
    </source>
</evidence>
<evidence type="ECO:0000256" key="3">
    <source>
        <dbReference type="ARBA" id="ARBA00022448"/>
    </source>
</evidence>
<dbReference type="GO" id="GO:0015129">
    <property type="term" value="F:lactate transmembrane transporter activity"/>
    <property type="evidence" value="ECO:0007669"/>
    <property type="project" value="UniProtKB-UniRule"/>
</dbReference>
<dbReference type="AlphaFoldDB" id="A0A7C8KSK0"/>
<feature type="transmembrane region" description="Helical" evidence="8">
    <location>
        <begin position="300"/>
        <end position="319"/>
    </location>
</feature>
<evidence type="ECO:0000313" key="9">
    <source>
        <dbReference type="EMBL" id="KAB8136798.1"/>
    </source>
</evidence>
<feature type="transmembrane region" description="Helical" evidence="8">
    <location>
        <begin position="253"/>
        <end position="270"/>
    </location>
</feature>
<feature type="transmembrane region" description="Helical" evidence="8">
    <location>
        <begin position="227"/>
        <end position="247"/>
    </location>
</feature>
<feature type="transmembrane region" description="Helical" evidence="8">
    <location>
        <begin position="412"/>
        <end position="434"/>
    </location>
</feature>
<evidence type="ECO:0000256" key="2">
    <source>
        <dbReference type="ARBA" id="ARBA00010100"/>
    </source>
</evidence>
<proteinExistence type="inferred from homology"/>
<feature type="transmembrane region" description="Helical" evidence="8">
    <location>
        <begin position="156"/>
        <end position="178"/>
    </location>
</feature>
<dbReference type="Pfam" id="PF02652">
    <property type="entry name" value="Lactate_perm"/>
    <property type="match status" value="1"/>
</dbReference>
<keyword evidence="5 8" id="KW-0812">Transmembrane</keyword>
<name>A0A7C8KSK0_9BACI</name>
<keyword evidence="7 8" id="KW-0472">Membrane</keyword>
<evidence type="ECO:0000256" key="7">
    <source>
        <dbReference type="ARBA" id="ARBA00023136"/>
    </source>
</evidence>
<keyword evidence="10" id="KW-1185">Reference proteome</keyword>
<dbReference type="GO" id="GO:0015295">
    <property type="term" value="F:solute:proton symporter activity"/>
    <property type="evidence" value="ECO:0007669"/>
    <property type="project" value="TreeGrafter"/>
</dbReference>
<dbReference type="GO" id="GO:0005886">
    <property type="term" value="C:plasma membrane"/>
    <property type="evidence" value="ECO:0007669"/>
    <property type="project" value="UniProtKB-SubCell"/>
</dbReference>
<feature type="transmembrane region" description="Helical" evidence="8">
    <location>
        <begin position="66"/>
        <end position="88"/>
    </location>
</feature>
<evidence type="ECO:0000256" key="5">
    <source>
        <dbReference type="ARBA" id="ARBA00022692"/>
    </source>
</evidence>
<dbReference type="OrthoDB" id="9761056at2"/>
<evidence type="ECO:0000256" key="4">
    <source>
        <dbReference type="ARBA" id="ARBA00022475"/>
    </source>
</evidence>
<organism evidence="9 10">
    <name type="scientific">Gracilibacillus oryzae</name>
    <dbReference type="NCBI Taxonomy" id="1672701"/>
    <lineage>
        <taxon>Bacteria</taxon>
        <taxon>Bacillati</taxon>
        <taxon>Bacillota</taxon>
        <taxon>Bacilli</taxon>
        <taxon>Bacillales</taxon>
        <taxon>Bacillaceae</taxon>
        <taxon>Gracilibacillus</taxon>
    </lineage>
</organism>
<dbReference type="PANTHER" id="PTHR30003:SF5">
    <property type="entry name" value="L-LACTATE PERMEASE"/>
    <property type="match status" value="1"/>
</dbReference>
<feature type="transmembrane region" description="Helical" evidence="8">
    <location>
        <begin position="503"/>
        <end position="523"/>
    </location>
</feature>
<dbReference type="EMBL" id="WEID01000047">
    <property type="protein sequence ID" value="KAB8136798.1"/>
    <property type="molecule type" value="Genomic_DNA"/>
</dbReference>
<feature type="transmembrane region" description="Helical" evidence="8">
    <location>
        <begin position="190"/>
        <end position="215"/>
    </location>
</feature>
<feature type="transmembrane region" description="Helical" evidence="8">
    <location>
        <begin position="40"/>
        <end position="60"/>
    </location>
</feature>
<feature type="transmembrane region" description="Helical" evidence="8">
    <location>
        <begin position="129"/>
        <end position="149"/>
    </location>
</feature>
<accession>A0A7C8KSK0</accession>
<keyword evidence="6 8" id="KW-1133">Transmembrane helix</keyword>
<gene>
    <name evidence="9" type="ORF">F9U64_09850</name>
</gene>
<dbReference type="PANTHER" id="PTHR30003">
    <property type="entry name" value="L-LACTATE PERMEASE"/>
    <property type="match status" value="1"/>
</dbReference>
<dbReference type="RefSeq" id="WP_153402902.1">
    <property type="nucleotide sequence ID" value="NZ_ML762429.1"/>
</dbReference>
<feature type="transmembrane region" description="Helical" evidence="8">
    <location>
        <begin position="383"/>
        <end position="400"/>
    </location>
</feature>
<dbReference type="Proteomes" id="UP000480246">
    <property type="component" value="Unassembled WGS sequence"/>
</dbReference>
<evidence type="ECO:0000256" key="8">
    <source>
        <dbReference type="RuleBase" id="RU365092"/>
    </source>
</evidence>
<evidence type="ECO:0000256" key="6">
    <source>
        <dbReference type="ARBA" id="ARBA00022989"/>
    </source>
</evidence>